<evidence type="ECO:0000313" key="2">
    <source>
        <dbReference type="Proteomes" id="UP000612585"/>
    </source>
</evidence>
<name>A0A8J4E2P0_9ACTN</name>
<dbReference type="EMBL" id="BOPG01000044">
    <property type="protein sequence ID" value="GIJ59083.1"/>
    <property type="molecule type" value="Genomic_DNA"/>
</dbReference>
<sequence length="229" mass="25840">MNVDRRPARPIPYGIAARAVDWWDARSDARAGLPALDGGQAARRFTYTPTLERLRHRAADAIEHELLRLERERAAPARALAAVREQVPMAETVVAKARSALSAASRPLDETDLRERRAGETRTDAAVVRKRRQLTHDKRVADREAALDAAERDLLRLRSTEADLVESIRRSELVAAARARRIHEHTWRRISAYWQHLVRRHPDGAALNAVLGIAEPDLPGWARYDLTEA</sequence>
<dbReference type="AlphaFoldDB" id="A0A8J4E2P0"/>
<keyword evidence="2" id="KW-1185">Reference proteome</keyword>
<dbReference type="Proteomes" id="UP000612585">
    <property type="component" value="Unassembled WGS sequence"/>
</dbReference>
<dbReference type="RefSeq" id="WP_204000742.1">
    <property type="nucleotide sequence ID" value="NZ_BOPG01000044.1"/>
</dbReference>
<comment type="caution">
    <text evidence="1">The sequence shown here is derived from an EMBL/GenBank/DDBJ whole genome shotgun (WGS) entry which is preliminary data.</text>
</comment>
<proteinExistence type="predicted"/>
<reference evidence="1" key="1">
    <citation type="submission" date="2021-01" db="EMBL/GenBank/DDBJ databases">
        <title>Whole genome shotgun sequence of Virgisporangium aurantiacum NBRC 16421.</title>
        <authorList>
            <person name="Komaki H."/>
            <person name="Tamura T."/>
        </authorList>
    </citation>
    <scope>NUCLEOTIDE SEQUENCE</scope>
    <source>
        <strain evidence="1">NBRC 16421</strain>
    </source>
</reference>
<evidence type="ECO:0000313" key="1">
    <source>
        <dbReference type="EMBL" id="GIJ59083.1"/>
    </source>
</evidence>
<accession>A0A8J4E2P0</accession>
<gene>
    <name evidence="1" type="ORF">Vau01_065990</name>
</gene>
<protein>
    <submittedName>
        <fullName evidence="1">Uncharacterized protein</fullName>
    </submittedName>
</protein>
<organism evidence="1 2">
    <name type="scientific">Virgisporangium aurantiacum</name>
    <dbReference type="NCBI Taxonomy" id="175570"/>
    <lineage>
        <taxon>Bacteria</taxon>
        <taxon>Bacillati</taxon>
        <taxon>Actinomycetota</taxon>
        <taxon>Actinomycetes</taxon>
        <taxon>Micromonosporales</taxon>
        <taxon>Micromonosporaceae</taxon>
        <taxon>Virgisporangium</taxon>
    </lineage>
</organism>